<dbReference type="EMBL" id="AVBF01000009">
    <property type="protein sequence ID" value="KGP73743.1"/>
    <property type="molecule type" value="Genomic_DNA"/>
</dbReference>
<dbReference type="STRING" id="1385514.N782_02170"/>
<evidence type="ECO:0000313" key="2">
    <source>
        <dbReference type="EMBL" id="KGP73743.1"/>
    </source>
</evidence>
<keyword evidence="1" id="KW-0472">Membrane</keyword>
<keyword evidence="1" id="KW-0812">Transmembrane</keyword>
<comment type="caution">
    <text evidence="2">The sequence shown here is derived from an EMBL/GenBank/DDBJ whole genome shotgun (WGS) entry which is preliminary data.</text>
</comment>
<name>A0A0A2TH09_9BACI</name>
<sequence>MIIQRYVQRALVGSVIVVAGTAIYPVVRQTLRPMVREISKEMNYFIVCTKERMEDMVAEVKFERMKRQLDKLDVIDCEVIEMDDEPQKTK</sequence>
<keyword evidence="3" id="KW-1185">Reference proteome</keyword>
<organism evidence="2 3">
    <name type="scientific">Pontibacillus yanchengensis Y32</name>
    <dbReference type="NCBI Taxonomy" id="1385514"/>
    <lineage>
        <taxon>Bacteria</taxon>
        <taxon>Bacillati</taxon>
        <taxon>Bacillota</taxon>
        <taxon>Bacilli</taxon>
        <taxon>Bacillales</taxon>
        <taxon>Bacillaceae</taxon>
        <taxon>Pontibacillus</taxon>
    </lineage>
</organism>
<reference evidence="2 3" key="1">
    <citation type="journal article" date="2015" name="Stand. Genomic Sci.">
        <title>High quality draft genome sequence of the moderately halophilic bacterium Pontibacillus yanchengensis Y32(T) and comparison among Pontibacillus genomes.</title>
        <authorList>
            <person name="Huang J."/>
            <person name="Qiao Z.X."/>
            <person name="Tang J.W."/>
            <person name="Wang G."/>
        </authorList>
    </citation>
    <scope>NUCLEOTIDE SEQUENCE [LARGE SCALE GENOMIC DNA]</scope>
    <source>
        <strain evidence="2 3">Y32</strain>
    </source>
</reference>
<feature type="transmembrane region" description="Helical" evidence="1">
    <location>
        <begin position="6"/>
        <end position="27"/>
    </location>
</feature>
<dbReference type="OrthoDB" id="2619200at2"/>
<accession>A0A0A2TH09</accession>
<evidence type="ECO:0000313" key="3">
    <source>
        <dbReference type="Proteomes" id="UP000030147"/>
    </source>
</evidence>
<evidence type="ECO:0000256" key="1">
    <source>
        <dbReference type="SAM" id="Phobius"/>
    </source>
</evidence>
<dbReference type="eggNOG" id="ENOG5033BWQ">
    <property type="taxonomic scope" value="Bacteria"/>
</dbReference>
<dbReference type="AlphaFoldDB" id="A0A0A2TH09"/>
<keyword evidence="1" id="KW-1133">Transmembrane helix</keyword>
<dbReference type="RefSeq" id="WP_036816939.1">
    <property type="nucleotide sequence ID" value="NZ_AVBF01000009.1"/>
</dbReference>
<dbReference type="Proteomes" id="UP000030147">
    <property type="component" value="Unassembled WGS sequence"/>
</dbReference>
<gene>
    <name evidence="2" type="ORF">N782_02170</name>
</gene>
<proteinExistence type="predicted"/>
<protein>
    <submittedName>
        <fullName evidence="2">Uncharacterized protein</fullName>
    </submittedName>
</protein>